<feature type="domain" description="RING-CH-type" evidence="5">
    <location>
        <begin position="19"/>
        <end position="95"/>
    </location>
</feature>
<evidence type="ECO:0000256" key="3">
    <source>
        <dbReference type="ARBA" id="ARBA00022833"/>
    </source>
</evidence>
<sequence>MTEPDPQPPERAPGTPAVDDDGEEILCRYCFDGPEEGTMLSGICACAGGQKHVHLDCLRRWQRMVLVSQPTHPAFYEDDVRHHKCNVCAANFNIPPPTRNELMQTFTGAEIAALVDEGCVIGSQRAFSDELERQLVSMPFFQRLVCGYRNWIKGVYLITGVTPDDGTVTLPIRSGDTLDQIRDRLLVGDATTDDDEGGGGGGGGGGGDGATERDLGLMVSGRRHVLVSVGGVTGDKESLRRALCAARAPVELKLSTGKEPDCGEDHVTAVNLARLVPLFPEEEEEEEDEDDDEEGNDAGVNLEEEEMEGAARGSDGSDDDMDAEEEEEGSEEEEEGSEDGDISEVRSIHWFPYDRVRVVNADP</sequence>
<dbReference type="eggNOG" id="ENOG502RUZ6">
    <property type="taxonomic scope" value="Eukaryota"/>
</dbReference>
<dbReference type="Pfam" id="PF12906">
    <property type="entry name" value="RINGv"/>
    <property type="match status" value="1"/>
</dbReference>
<accession>C1MTQ3</accession>
<dbReference type="PROSITE" id="PS51292">
    <property type="entry name" value="ZF_RING_CH"/>
    <property type="match status" value="1"/>
</dbReference>
<keyword evidence="3" id="KW-0862">Zinc</keyword>
<dbReference type="Proteomes" id="UP000001876">
    <property type="component" value="Unassembled WGS sequence"/>
</dbReference>
<evidence type="ECO:0000259" key="5">
    <source>
        <dbReference type="PROSITE" id="PS51292"/>
    </source>
</evidence>
<dbReference type="SUPFAM" id="SSF57850">
    <property type="entry name" value="RING/U-box"/>
    <property type="match status" value="1"/>
</dbReference>
<organism evidence="7">
    <name type="scientific">Micromonas pusilla (strain CCMP1545)</name>
    <name type="common">Picoplanktonic green alga</name>
    <dbReference type="NCBI Taxonomy" id="564608"/>
    <lineage>
        <taxon>Eukaryota</taxon>
        <taxon>Viridiplantae</taxon>
        <taxon>Chlorophyta</taxon>
        <taxon>Mamiellophyceae</taxon>
        <taxon>Mamiellales</taxon>
        <taxon>Mamiellaceae</taxon>
        <taxon>Micromonas</taxon>
    </lineage>
</organism>
<gene>
    <name evidence="6" type="ORF">MICPUCDRAFT_58507</name>
</gene>
<dbReference type="InterPro" id="IPR011016">
    <property type="entry name" value="Znf_RING-CH"/>
</dbReference>
<name>C1MTQ3_MICPC</name>
<feature type="compositionally biased region" description="Acidic residues" evidence="4">
    <location>
        <begin position="316"/>
        <end position="342"/>
    </location>
</feature>
<evidence type="ECO:0000256" key="4">
    <source>
        <dbReference type="SAM" id="MobiDB-lite"/>
    </source>
</evidence>
<evidence type="ECO:0000256" key="2">
    <source>
        <dbReference type="ARBA" id="ARBA00022771"/>
    </source>
</evidence>
<dbReference type="InterPro" id="IPR013083">
    <property type="entry name" value="Znf_RING/FYVE/PHD"/>
</dbReference>
<feature type="compositionally biased region" description="Gly residues" evidence="4">
    <location>
        <begin position="198"/>
        <end position="209"/>
    </location>
</feature>
<dbReference type="Gene3D" id="3.30.40.10">
    <property type="entry name" value="Zinc/RING finger domain, C3HC4 (zinc finger)"/>
    <property type="match status" value="1"/>
</dbReference>
<dbReference type="OrthoDB" id="264354at2759"/>
<dbReference type="KEGG" id="mpp:MICPUCDRAFT_58507"/>
<dbReference type="EMBL" id="GG663740">
    <property type="protein sequence ID" value="EEH56194.1"/>
    <property type="molecule type" value="Genomic_DNA"/>
</dbReference>
<protein>
    <recommendedName>
        <fullName evidence="5">RING-CH-type domain-containing protein</fullName>
    </recommendedName>
</protein>
<keyword evidence="1" id="KW-0479">Metal-binding</keyword>
<feature type="compositionally biased region" description="Acidic residues" evidence="4">
    <location>
        <begin position="281"/>
        <end position="308"/>
    </location>
</feature>
<feature type="compositionally biased region" description="Pro residues" evidence="4">
    <location>
        <begin position="1"/>
        <end position="11"/>
    </location>
</feature>
<keyword evidence="7" id="KW-1185">Reference proteome</keyword>
<evidence type="ECO:0000256" key="1">
    <source>
        <dbReference type="ARBA" id="ARBA00022723"/>
    </source>
</evidence>
<dbReference type="SMART" id="SM00744">
    <property type="entry name" value="RINGv"/>
    <property type="match status" value="1"/>
</dbReference>
<feature type="region of interest" description="Disordered" evidence="4">
    <location>
        <begin position="189"/>
        <end position="214"/>
    </location>
</feature>
<proteinExistence type="predicted"/>
<dbReference type="RefSeq" id="XP_003059062.1">
    <property type="nucleotide sequence ID" value="XM_003059016.1"/>
</dbReference>
<reference evidence="6 7" key="1">
    <citation type="journal article" date="2009" name="Science">
        <title>Green evolution and dynamic adaptations revealed by genomes of the marine picoeukaryotes Micromonas.</title>
        <authorList>
            <person name="Worden A.Z."/>
            <person name="Lee J.H."/>
            <person name="Mock T."/>
            <person name="Rouze P."/>
            <person name="Simmons M.P."/>
            <person name="Aerts A.L."/>
            <person name="Allen A.E."/>
            <person name="Cuvelier M.L."/>
            <person name="Derelle E."/>
            <person name="Everett M.V."/>
            <person name="Foulon E."/>
            <person name="Grimwood J."/>
            <person name="Gundlach H."/>
            <person name="Henrissat B."/>
            <person name="Napoli C."/>
            <person name="McDonald S.M."/>
            <person name="Parker M.S."/>
            <person name="Rombauts S."/>
            <person name="Salamov A."/>
            <person name="Von Dassow P."/>
            <person name="Badger J.H."/>
            <person name="Coutinho P.M."/>
            <person name="Demir E."/>
            <person name="Dubchak I."/>
            <person name="Gentemann C."/>
            <person name="Eikrem W."/>
            <person name="Gready J.E."/>
            <person name="John U."/>
            <person name="Lanier W."/>
            <person name="Lindquist E.A."/>
            <person name="Lucas S."/>
            <person name="Mayer K.F."/>
            <person name="Moreau H."/>
            <person name="Not F."/>
            <person name="Otillar R."/>
            <person name="Panaud O."/>
            <person name="Pangilinan J."/>
            <person name="Paulsen I."/>
            <person name="Piegu B."/>
            <person name="Poliakov A."/>
            <person name="Robbens S."/>
            <person name="Schmutz J."/>
            <person name="Toulza E."/>
            <person name="Wyss T."/>
            <person name="Zelensky A."/>
            <person name="Zhou K."/>
            <person name="Armbrust E.V."/>
            <person name="Bhattacharya D."/>
            <person name="Goodenough U.W."/>
            <person name="Van de Peer Y."/>
            <person name="Grigoriev I.V."/>
        </authorList>
    </citation>
    <scope>NUCLEOTIDE SEQUENCE [LARGE SCALE GENOMIC DNA]</scope>
    <source>
        <strain evidence="6 7">CCMP1545</strain>
    </source>
</reference>
<keyword evidence="2" id="KW-0863">Zinc-finger</keyword>
<dbReference type="STRING" id="564608.C1MTQ3"/>
<dbReference type="AlphaFoldDB" id="C1MTQ3"/>
<dbReference type="GeneID" id="9684800"/>
<evidence type="ECO:0000313" key="7">
    <source>
        <dbReference type="Proteomes" id="UP000001876"/>
    </source>
</evidence>
<evidence type="ECO:0000313" key="6">
    <source>
        <dbReference type="EMBL" id="EEH56194.1"/>
    </source>
</evidence>
<dbReference type="GO" id="GO:0008270">
    <property type="term" value="F:zinc ion binding"/>
    <property type="evidence" value="ECO:0007669"/>
    <property type="project" value="UniProtKB-KW"/>
</dbReference>
<feature type="region of interest" description="Disordered" evidence="4">
    <location>
        <begin position="1"/>
        <end position="20"/>
    </location>
</feature>
<feature type="region of interest" description="Disordered" evidence="4">
    <location>
        <begin position="281"/>
        <end position="347"/>
    </location>
</feature>